<gene>
    <name evidence="12" type="ORF">Bathy07g03860</name>
</gene>
<feature type="compositionally biased region" description="Pro residues" evidence="10">
    <location>
        <begin position="925"/>
        <end position="959"/>
    </location>
</feature>
<dbReference type="GO" id="GO:0015031">
    <property type="term" value="P:protein transport"/>
    <property type="evidence" value="ECO:0007669"/>
    <property type="project" value="UniProtKB-KW"/>
</dbReference>
<dbReference type="OrthoDB" id="542917at2759"/>
<feature type="region of interest" description="Disordered" evidence="10">
    <location>
        <begin position="449"/>
        <end position="476"/>
    </location>
</feature>
<feature type="compositionally biased region" description="Basic and acidic residues" evidence="10">
    <location>
        <begin position="627"/>
        <end position="640"/>
    </location>
</feature>
<organism evidence="12 13">
    <name type="scientific">Bathycoccus prasinos</name>
    <dbReference type="NCBI Taxonomy" id="41875"/>
    <lineage>
        <taxon>Eukaryota</taxon>
        <taxon>Viridiplantae</taxon>
        <taxon>Chlorophyta</taxon>
        <taxon>Mamiellophyceae</taxon>
        <taxon>Mamiellales</taxon>
        <taxon>Bathycoccaceae</taxon>
        <taxon>Bathycoccus</taxon>
    </lineage>
</organism>
<evidence type="ECO:0000313" key="12">
    <source>
        <dbReference type="EMBL" id="CCO66347.1"/>
    </source>
</evidence>
<dbReference type="InterPro" id="IPR036322">
    <property type="entry name" value="WD40_repeat_dom_sf"/>
</dbReference>
<dbReference type="PANTHER" id="PTHR13923">
    <property type="entry name" value="SEC31-RELATED PROTEIN"/>
    <property type="match status" value="1"/>
</dbReference>
<comment type="subcellular location">
    <subcellularLocation>
        <location evidence="1">Endoplasmic reticulum</location>
    </subcellularLocation>
</comment>
<dbReference type="PROSITE" id="PS50294">
    <property type="entry name" value="WD_REPEATS_REGION"/>
    <property type="match status" value="2"/>
</dbReference>
<feature type="compositionally biased region" description="Polar residues" evidence="10">
    <location>
        <begin position="609"/>
        <end position="623"/>
    </location>
</feature>
<dbReference type="PROSITE" id="PS50082">
    <property type="entry name" value="WD_REPEATS_2"/>
    <property type="match status" value="2"/>
</dbReference>
<name>K8F2V1_9CHLO</name>
<dbReference type="GO" id="GO:0070971">
    <property type="term" value="C:endoplasmic reticulum exit site"/>
    <property type="evidence" value="ECO:0007669"/>
    <property type="project" value="TreeGrafter"/>
</dbReference>
<dbReference type="PROSITE" id="PS00678">
    <property type="entry name" value="WD_REPEATS_1"/>
    <property type="match status" value="2"/>
</dbReference>
<dbReference type="RefSeq" id="XP_007512259.1">
    <property type="nucleotide sequence ID" value="XM_007512197.1"/>
</dbReference>
<keyword evidence="8" id="KW-0653">Protein transport</keyword>
<dbReference type="KEGG" id="bpg:Bathy07g03860"/>
<evidence type="ECO:0000256" key="3">
    <source>
        <dbReference type="ARBA" id="ARBA00022448"/>
    </source>
</evidence>
<dbReference type="GO" id="GO:0005198">
    <property type="term" value="F:structural molecule activity"/>
    <property type="evidence" value="ECO:0007669"/>
    <property type="project" value="TreeGrafter"/>
</dbReference>
<feature type="domain" description="Sec16 Sec23-binding" evidence="11">
    <location>
        <begin position="649"/>
        <end position="841"/>
    </location>
</feature>
<evidence type="ECO:0000256" key="7">
    <source>
        <dbReference type="ARBA" id="ARBA00022892"/>
    </source>
</evidence>
<feature type="repeat" description="WD" evidence="9">
    <location>
        <begin position="298"/>
        <end position="340"/>
    </location>
</feature>
<dbReference type="SMART" id="SM00320">
    <property type="entry name" value="WD40"/>
    <property type="match status" value="6"/>
</dbReference>
<feature type="repeat" description="WD" evidence="9">
    <location>
        <begin position="154"/>
        <end position="189"/>
    </location>
</feature>
<feature type="region of interest" description="Disordered" evidence="10">
    <location>
        <begin position="379"/>
        <end position="414"/>
    </location>
</feature>
<keyword evidence="7" id="KW-0931">ER-Golgi transport</keyword>
<dbReference type="GO" id="GO:0090110">
    <property type="term" value="P:COPII-coated vesicle cargo loading"/>
    <property type="evidence" value="ECO:0007669"/>
    <property type="project" value="TreeGrafter"/>
</dbReference>
<dbReference type="SUPFAM" id="SSF50978">
    <property type="entry name" value="WD40 repeat-like"/>
    <property type="match status" value="1"/>
</dbReference>
<evidence type="ECO:0000256" key="8">
    <source>
        <dbReference type="ARBA" id="ARBA00022927"/>
    </source>
</evidence>
<keyword evidence="4 9" id="KW-0853">WD repeat</keyword>
<dbReference type="AlphaFoldDB" id="K8F2V1"/>
<accession>K8F2V1</accession>
<dbReference type="InterPro" id="IPR024298">
    <property type="entry name" value="Sec16_Sec23-bd"/>
</dbReference>
<comment type="similarity">
    <text evidence="2">Belongs to the WD repeat SEC31 family.</text>
</comment>
<dbReference type="InterPro" id="IPR001680">
    <property type="entry name" value="WD40_rpt"/>
</dbReference>
<dbReference type="PROSITE" id="PS51257">
    <property type="entry name" value="PROKAR_LIPOPROTEIN"/>
    <property type="match status" value="1"/>
</dbReference>
<dbReference type="EMBL" id="FO082272">
    <property type="protein sequence ID" value="CCO66347.1"/>
    <property type="molecule type" value="Genomic_DNA"/>
</dbReference>
<dbReference type="PANTHER" id="PTHR13923:SF11">
    <property type="entry name" value="SECRETORY 31, ISOFORM D"/>
    <property type="match status" value="1"/>
</dbReference>
<protein>
    <recommendedName>
        <fullName evidence="11">Sec16 Sec23-binding domain-containing protein</fullName>
    </recommendedName>
</protein>
<keyword evidence="5" id="KW-0677">Repeat</keyword>
<evidence type="ECO:0000256" key="9">
    <source>
        <dbReference type="PROSITE-ProRule" id="PRU00221"/>
    </source>
</evidence>
<feature type="region of interest" description="Disordered" evidence="10">
    <location>
        <begin position="563"/>
        <end position="589"/>
    </location>
</feature>
<dbReference type="Pfam" id="PF12931">
    <property type="entry name" value="TPR_Sec16"/>
    <property type="match status" value="1"/>
</dbReference>
<keyword evidence="6" id="KW-0256">Endoplasmic reticulum</keyword>
<dbReference type="Gene3D" id="1.25.40.1030">
    <property type="match status" value="1"/>
</dbReference>
<evidence type="ECO:0000256" key="1">
    <source>
        <dbReference type="ARBA" id="ARBA00004240"/>
    </source>
</evidence>
<dbReference type="GO" id="GO:0030127">
    <property type="term" value="C:COPII vesicle coat"/>
    <property type="evidence" value="ECO:0007669"/>
    <property type="project" value="TreeGrafter"/>
</dbReference>
<reference evidence="12 13" key="1">
    <citation type="submission" date="2011-10" db="EMBL/GenBank/DDBJ databases">
        <authorList>
            <person name="Genoscope - CEA"/>
        </authorList>
    </citation>
    <scope>NUCLEOTIDE SEQUENCE [LARGE SCALE GENOMIC DNA]</scope>
    <source>
        <strain evidence="12 13">RCC 1105</strain>
    </source>
</reference>
<dbReference type="InterPro" id="IPR015943">
    <property type="entry name" value="WD40/YVTN_repeat-like_dom_sf"/>
</dbReference>
<feature type="compositionally biased region" description="Low complexity" evidence="10">
    <location>
        <begin position="873"/>
        <end position="882"/>
    </location>
</feature>
<dbReference type="Gene3D" id="2.130.10.10">
    <property type="entry name" value="YVTN repeat-like/Quinoprotein amine dehydrogenase"/>
    <property type="match status" value="1"/>
</dbReference>
<proteinExistence type="inferred from homology"/>
<keyword evidence="3" id="KW-0813">Transport</keyword>
<evidence type="ECO:0000256" key="4">
    <source>
        <dbReference type="ARBA" id="ARBA00022574"/>
    </source>
</evidence>
<dbReference type="Proteomes" id="UP000198341">
    <property type="component" value="Chromosome 7"/>
</dbReference>
<evidence type="ECO:0000256" key="2">
    <source>
        <dbReference type="ARBA" id="ARBA00009358"/>
    </source>
</evidence>
<feature type="region of interest" description="Disordered" evidence="10">
    <location>
        <begin position="871"/>
        <end position="1096"/>
    </location>
</feature>
<feature type="compositionally biased region" description="Polar residues" evidence="10">
    <location>
        <begin position="566"/>
        <end position="586"/>
    </location>
</feature>
<dbReference type="Pfam" id="PF00400">
    <property type="entry name" value="WD40"/>
    <property type="match status" value="2"/>
</dbReference>
<dbReference type="InterPro" id="IPR040251">
    <property type="entry name" value="SEC31-like"/>
</dbReference>
<evidence type="ECO:0000259" key="11">
    <source>
        <dbReference type="Pfam" id="PF12931"/>
    </source>
</evidence>
<feature type="compositionally biased region" description="Low complexity" evidence="10">
    <location>
        <begin position="388"/>
        <end position="403"/>
    </location>
</feature>
<feature type="region of interest" description="Disordered" evidence="10">
    <location>
        <begin position="608"/>
        <end position="640"/>
    </location>
</feature>
<dbReference type="STRING" id="41875.K8F2V1"/>
<evidence type="ECO:0000256" key="10">
    <source>
        <dbReference type="SAM" id="MobiDB-lite"/>
    </source>
</evidence>
<dbReference type="eggNOG" id="KOG0307">
    <property type="taxonomic scope" value="Eukaryota"/>
</dbReference>
<sequence>MGGNKTIRRCATTSFSPTSTLIACGTVAGAMDDSFSTTASLEVFSVDHSNASSFDSSSSNTNECEMVGTGVSVTERFHRLCWGDQVSERLPAGILAGGLADGTVQLYDPNAMMMQKKQKKREENEENGASFFGANHEDLPAANSVSGCVLTTLQNAHAGAVRGLDFNPFSSNLLASGGRDGELSIWDINDPMKPSKYPALVSGPSGPHTGEIAQIQWNTKVSHILASCGTTSGTTVVWDLKRQRPVISFVDPQSKRRCSAISWNPDVATQLIVASDDDRSCSLQVWDLRNSVAPTNEFVGHTKGVLSLAWSPHDGDLLLSSGKDNRTLVWDAKDGSVLAEFPASSNWNFDAQWSKKTAGEISAASFDGTISIHNLNDCGKQSAHQHQHQQYGQNGTQQQQHQQQPREPMRKAPKWMKRPAGASFGFGGKLVSFGSDNPGVVKITTVDVSDEHESRSASAGARHGTSLAGVSDGGGDAAEENDIDAEFQAAIKSNDEQQLKALCDARSQSKDPSISSEDKETWAFMSILFSDDARRRMLEHLNFSDALKNLERSKQMRLTEAALENATLNDDTAGTSSSGLDEQSQMVAPPPPVEDENAFFDGLGEDVKNQSGLASPRKSTIPTPLSPKRETKQEKVAPVLKREPADREIERCLIVGDYDGAVEACEKAGRFADALVLASSAGPELWQRAQKRHLERSPRRYLQFAESIASANLEKLVESEPITNWRETLAILCTYSDAKAWDDLSLKLAEKLQAANMPHEASLCRVCAGDVDNAVKHWSMRARGSATSSKFTSKKAQWQLLEKAIVLSRAANLSQATPGFARLLSSRAESLASSGKLKSALALLDMAPGAGINGREDADIALLRERIDRASSESKAASSTSAGGYHQQPRSNGYSRQPPPMQPSSYGGGGGVPPMNPMMNTSFAAPPPPQQQQQPFQPPPSYSAAPPPPPTQFTPPPAPAQMSAPAMPPPPTNPDASFYGAPPPVPASAHLPPQGSANTSFYAPPSVPGAPGGSTNSYDPYGGGGRRESEVPKPPPVTSFAPSEMEYDDAPVQSAYSTGASAPQHGGGGMNQSFQQMTPPAPGMGQQSMMPPRPMH</sequence>
<dbReference type="InterPro" id="IPR019775">
    <property type="entry name" value="WD40_repeat_CS"/>
</dbReference>
<keyword evidence="13" id="KW-1185">Reference proteome</keyword>
<evidence type="ECO:0000313" key="13">
    <source>
        <dbReference type="Proteomes" id="UP000198341"/>
    </source>
</evidence>
<dbReference type="GeneID" id="19014875"/>
<dbReference type="GO" id="GO:0007029">
    <property type="term" value="P:endoplasmic reticulum organization"/>
    <property type="evidence" value="ECO:0007669"/>
    <property type="project" value="TreeGrafter"/>
</dbReference>
<evidence type="ECO:0000256" key="6">
    <source>
        <dbReference type="ARBA" id="ARBA00022824"/>
    </source>
</evidence>
<evidence type="ECO:0000256" key="5">
    <source>
        <dbReference type="ARBA" id="ARBA00022737"/>
    </source>
</evidence>